<dbReference type="PANTHER" id="PTHR32552:SF81">
    <property type="entry name" value="TONB-DEPENDENT OUTER MEMBRANE RECEPTOR"/>
    <property type="match status" value="1"/>
</dbReference>
<proteinExistence type="inferred from homology"/>
<keyword evidence="4" id="KW-0410">Iron transport</keyword>
<dbReference type="Pfam" id="PF00593">
    <property type="entry name" value="TonB_dep_Rec_b-barrel"/>
    <property type="match status" value="1"/>
</dbReference>
<feature type="domain" description="TonB-dependent receptor-like beta-barrel" evidence="14">
    <location>
        <begin position="269"/>
        <end position="702"/>
    </location>
</feature>
<keyword evidence="13" id="KW-0732">Signal</keyword>
<name>A0ABV8SZV3_9GAMM</name>
<evidence type="ECO:0000256" key="8">
    <source>
        <dbReference type="ARBA" id="ARBA00023077"/>
    </source>
</evidence>
<evidence type="ECO:0000256" key="13">
    <source>
        <dbReference type="SAM" id="SignalP"/>
    </source>
</evidence>
<evidence type="ECO:0000313" key="16">
    <source>
        <dbReference type="EMBL" id="MFC4312640.1"/>
    </source>
</evidence>
<evidence type="ECO:0000259" key="15">
    <source>
        <dbReference type="Pfam" id="PF07715"/>
    </source>
</evidence>
<keyword evidence="8 12" id="KW-0798">TonB box</keyword>
<evidence type="ECO:0000259" key="14">
    <source>
        <dbReference type="Pfam" id="PF00593"/>
    </source>
</evidence>
<keyword evidence="3 11" id="KW-1134">Transmembrane beta strand</keyword>
<evidence type="ECO:0000256" key="12">
    <source>
        <dbReference type="RuleBase" id="RU003357"/>
    </source>
</evidence>
<protein>
    <submittedName>
        <fullName evidence="16">TonB-dependent receptor</fullName>
    </submittedName>
</protein>
<evidence type="ECO:0000256" key="6">
    <source>
        <dbReference type="ARBA" id="ARBA00023004"/>
    </source>
</evidence>
<evidence type="ECO:0000313" key="17">
    <source>
        <dbReference type="Proteomes" id="UP001595904"/>
    </source>
</evidence>
<keyword evidence="5 11" id="KW-0812">Transmembrane</keyword>
<accession>A0ABV8SZV3</accession>
<keyword evidence="6" id="KW-0408">Iron</keyword>
<dbReference type="InterPro" id="IPR000531">
    <property type="entry name" value="Beta-barrel_TonB"/>
</dbReference>
<keyword evidence="9 11" id="KW-0472">Membrane</keyword>
<sequence length="737" mass="80107">MNQYNKRNFQHRVSAAAWKLATAAVAASMAPVTLTHAQGETESANAPTSVLLETVLVSARKRAADEAVEDTPLAISAFGAAQLEAVFADNLDDIGKLAPSVGLKPTSQVGGQNFTIRGMGVSGTTASDEPAVGIIQDGVYWGSNYGAMLDTFDVESVEILRGPQGTLFGRNVTGGAVLVRTARPSGDFDLAAQTVVGNYGRFDISGKIEGPVIKDKLAVKLSVLDRNLDGYYKNLANGKDFGENNSTLIRGTILATPTDNFTASLILENYQQDGDSTAAVGVEVPGNGPYNDGFRQPKNFWDVQLDNPGYSNIEVNFGVLEMNWEALSGKFTSITGVRDVEVANTTDYDGSQFSYFNQSIGFEQDQFSQELIYSSEYDGRVNFTAGLYYFKQDYTHTEGRDLNRHATLTVTRAHLDQESYAAFGEVDIKLADRWTLTLGGRYTEETKEAKSVPFTSALTLCADRSIYGFNDCTFTYGASDDHTWSDFSPKVVLGFKPTDDHLVYASATRGFRSGGYSLRGNVIFEPFDSEEVNAFEVGYKGELFDGTVRLNAAGYVNKYKDLQRTVLGVDPVYGVVQSTFNVADATIQGIELDVVAQATDHLVLTAGYGYTDASYDSAVAGFDTSLDFVRVPEQTFAASATYTFDLDQIGQLSLRGGVSYTDKEFFNDANTVSGPAYTLVDASIDYVSLNHKWKVSLFGKNLTEEEYSYWGSTLGALGANRFIGAPLTYGLRIGYDF</sequence>
<evidence type="ECO:0000256" key="4">
    <source>
        <dbReference type="ARBA" id="ARBA00022496"/>
    </source>
</evidence>
<feature type="domain" description="TonB-dependent receptor plug" evidence="15">
    <location>
        <begin position="68"/>
        <end position="176"/>
    </location>
</feature>
<dbReference type="EMBL" id="JBHSDU010000014">
    <property type="protein sequence ID" value="MFC4312640.1"/>
    <property type="molecule type" value="Genomic_DNA"/>
</dbReference>
<dbReference type="SUPFAM" id="SSF56935">
    <property type="entry name" value="Porins"/>
    <property type="match status" value="1"/>
</dbReference>
<dbReference type="CDD" id="cd01347">
    <property type="entry name" value="ligand_gated_channel"/>
    <property type="match status" value="1"/>
</dbReference>
<keyword evidence="16" id="KW-0675">Receptor</keyword>
<keyword evidence="2 11" id="KW-0813">Transport</keyword>
<dbReference type="InterPro" id="IPR036942">
    <property type="entry name" value="Beta-barrel_TonB_sf"/>
</dbReference>
<reference evidence="17" key="1">
    <citation type="journal article" date="2019" name="Int. J. Syst. Evol. Microbiol.">
        <title>The Global Catalogue of Microorganisms (GCM) 10K type strain sequencing project: providing services to taxonomists for standard genome sequencing and annotation.</title>
        <authorList>
            <consortium name="The Broad Institute Genomics Platform"/>
            <consortium name="The Broad Institute Genome Sequencing Center for Infectious Disease"/>
            <person name="Wu L."/>
            <person name="Ma J."/>
        </authorList>
    </citation>
    <scope>NUCLEOTIDE SEQUENCE [LARGE SCALE GENOMIC DNA]</scope>
    <source>
        <strain evidence="17">CGMCC 1.10759</strain>
    </source>
</reference>
<dbReference type="Proteomes" id="UP001595904">
    <property type="component" value="Unassembled WGS sequence"/>
</dbReference>
<evidence type="ECO:0000256" key="11">
    <source>
        <dbReference type="PROSITE-ProRule" id="PRU01360"/>
    </source>
</evidence>
<dbReference type="Pfam" id="PF07715">
    <property type="entry name" value="Plug"/>
    <property type="match status" value="1"/>
</dbReference>
<keyword evidence="7" id="KW-0406">Ion transport</keyword>
<evidence type="ECO:0000256" key="7">
    <source>
        <dbReference type="ARBA" id="ARBA00023065"/>
    </source>
</evidence>
<dbReference type="Gene3D" id="2.40.170.20">
    <property type="entry name" value="TonB-dependent receptor, beta-barrel domain"/>
    <property type="match status" value="1"/>
</dbReference>
<comment type="similarity">
    <text evidence="11 12">Belongs to the TonB-dependent receptor family.</text>
</comment>
<dbReference type="RefSeq" id="WP_380602213.1">
    <property type="nucleotide sequence ID" value="NZ_JBHSDU010000014.1"/>
</dbReference>
<feature type="signal peptide" evidence="13">
    <location>
        <begin position="1"/>
        <end position="37"/>
    </location>
</feature>
<dbReference type="PANTHER" id="PTHR32552">
    <property type="entry name" value="FERRICHROME IRON RECEPTOR-RELATED"/>
    <property type="match status" value="1"/>
</dbReference>
<evidence type="ECO:0000256" key="10">
    <source>
        <dbReference type="ARBA" id="ARBA00023237"/>
    </source>
</evidence>
<dbReference type="InterPro" id="IPR039426">
    <property type="entry name" value="TonB-dep_rcpt-like"/>
</dbReference>
<evidence type="ECO:0000256" key="1">
    <source>
        <dbReference type="ARBA" id="ARBA00004571"/>
    </source>
</evidence>
<evidence type="ECO:0000256" key="2">
    <source>
        <dbReference type="ARBA" id="ARBA00022448"/>
    </source>
</evidence>
<organism evidence="16 17">
    <name type="scientific">Steroidobacter flavus</name>
    <dbReference type="NCBI Taxonomy" id="1842136"/>
    <lineage>
        <taxon>Bacteria</taxon>
        <taxon>Pseudomonadati</taxon>
        <taxon>Pseudomonadota</taxon>
        <taxon>Gammaproteobacteria</taxon>
        <taxon>Steroidobacterales</taxon>
        <taxon>Steroidobacteraceae</taxon>
        <taxon>Steroidobacter</taxon>
    </lineage>
</organism>
<comment type="caution">
    <text evidence="16">The sequence shown here is derived from an EMBL/GenBank/DDBJ whole genome shotgun (WGS) entry which is preliminary data.</text>
</comment>
<keyword evidence="10 11" id="KW-0998">Cell outer membrane</keyword>
<evidence type="ECO:0000256" key="5">
    <source>
        <dbReference type="ARBA" id="ARBA00022692"/>
    </source>
</evidence>
<comment type="subcellular location">
    <subcellularLocation>
        <location evidence="1 11">Cell outer membrane</location>
        <topology evidence="1 11">Multi-pass membrane protein</topology>
    </subcellularLocation>
</comment>
<keyword evidence="17" id="KW-1185">Reference proteome</keyword>
<dbReference type="PROSITE" id="PS52016">
    <property type="entry name" value="TONB_DEPENDENT_REC_3"/>
    <property type="match status" value="1"/>
</dbReference>
<evidence type="ECO:0000256" key="3">
    <source>
        <dbReference type="ARBA" id="ARBA00022452"/>
    </source>
</evidence>
<dbReference type="InterPro" id="IPR012910">
    <property type="entry name" value="Plug_dom"/>
</dbReference>
<evidence type="ECO:0000256" key="9">
    <source>
        <dbReference type="ARBA" id="ARBA00023136"/>
    </source>
</evidence>
<feature type="chain" id="PRO_5047539406" evidence="13">
    <location>
        <begin position="38"/>
        <end position="737"/>
    </location>
</feature>
<gene>
    <name evidence="16" type="ORF">ACFPN2_26385</name>
</gene>